<dbReference type="SUPFAM" id="SSF55469">
    <property type="entry name" value="FMN-dependent nitroreductase-like"/>
    <property type="match status" value="1"/>
</dbReference>
<dbReference type="STRING" id="1440053.GCA_000718095_05904"/>
<dbReference type="RefSeq" id="WP_030354847.1">
    <property type="nucleotide sequence ID" value="NZ_AZSP01000141.1"/>
</dbReference>
<dbReference type="InterPro" id="IPR000415">
    <property type="entry name" value="Nitroreductase-like"/>
</dbReference>
<evidence type="ECO:0000256" key="1">
    <source>
        <dbReference type="SAM" id="MobiDB-lite"/>
    </source>
</evidence>
<feature type="region of interest" description="Disordered" evidence="1">
    <location>
        <begin position="25"/>
        <end position="47"/>
    </location>
</feature>
<sequence>MTLIRMADAITDVAAVCRGTVGASPRTDDVAGAAAGRTPPCQGSAGQDTVLRSVPGQWADPLQGLPAQRTPAHAFAPAQVDDGQVLALLDGAWSIHRAALPRGGTGPDVFAVVGHRPSSAGRGGDLYSAGTAGTPVTEMPRLPPLSGLYMDAPLLLLVCGDLRGVGDSPTASGYPALLSGAGALGHALWLTALSAGLGGRIFTSGCRPATTAVRRHRPGMRHLLTVAVGHLDGRHI</sequence>
<keyword evidence="3" id="KW-1185">Reference proteome</keyword>
<evidence type="ECO:0000313" key="2">
    <source>
        <dbReference type="EMBL" id="PVE11344.1"/>
    </source>
</evidence>
<dbReference type="OrthoDB" id="3543050at2"/>
<dbReference type="Proteomes" id="UP000245992">
    <property type="component" value="Unassembled WGS sequence"/>
</dbReference>
<comment type="caution">
    <text evidence="2">The sequence shown here is derived from an EMBL/GenBank/DDBJ whole genome shotgun (WGS) entry which is preliminary data.</text>
</comment>
<evidence type="ECO:0000313" key="3">
    <source>
        <dbReference type="Proteomes" id="UP000245992"/>
    </source>
</evidence>
<gene>
    <name evidence="2" type="ORF">Y717_08785</name>
</gene>
<evidence type="ECO:0008006" key="4">
    <source>
        <dbReference type="Google" id="ProtNLM"/>
    </source>
</evidence>
<protein>
    <recommendedName>
        <fullName evidence="4">Nitroreductase domain-containing protein</fullName>
    </recommendedName>
</protein>
<reference evidence="2 3" key="1">
    <citation type="submission" date="2013-12" db="EMBL/GenBank/DDBJ databases">
        <title>Annotated genome of Streptomyces scopuliridis.</title>
        <authorList>
            <person name="Olson J.B."/>
        </authorList>
    </citation>
    <scope>NUCLEOTIDE SEQUENCE [LARGE SCALE GENOMIC DNA]</scope>
    <source>
        <strain evidence="2 3">RB72</strain>
    </source>
</reference>
<proteinExistence type="predicted"/>
<accession>A0A2T7T859</accession>
<name>A0A2T7T859_9ACTN</name>
<dbReference type="Gene3D" id="3.40.109.10">
    <property type="entry name" value="NADH Oxidase"/>
    <property type="match status" value="1"/>
</dbReference>
<dbReference type="EMBL" id="AZSP01000141">
    <property type="protein sequence ID" value="PVE11344.1"/>
    <property type="molecule type" value="Genomic_DNA"/>
</dbReference>
<dbReference type="AlphaFoldDB" id="A0A2T7T859"/>
<dbReference type="GO" id="GO:0016491">
    <property type="term" value="F:oxidoreductase activity"/>
    <property type="evidence" value="ECO:0007669"/>
    <property type="project" value="InterPro"/>
</dbReference>
<organism evidence="2 3">
    <name type="scientific">Streptomyces scopuliridis RB72</name>
    <dbReference type="NCBI Taxonomy" id="1440053"/>
    <lineage>
        <taxon>Bacteria</taxon>
        <taxon>Bacillati</taxon>
        <taxon>Actinomycetota</taxon>
        <taxon>Actinomycetes</taxon>
        <taxon>Kitasatosporales</taxon>
        <taxon>Streptomycetaceae</taxon>
        <taxon>Streptomyces</taxon>
    </lineage>
</organism>